<dbReference type="InterPro" id="IPR019872">
    <property type="entry name" value="Sec-tRNA_Se_transferase"/>
</dbReference>
<accession>D5VRX7</accession>
<evidence type="ECO:0000313" key="22">
    <source>
        <dbReference type="Proteomes" id="UP000002061"/>
    </source>
</evidence>
<evidence type="ECO:0000256" key="13">
    <source>
        <dbReference type="ARBA" id="ARBA00030669"/>
    </source>
</evidence>
<evidence type="ECO:0000256" key="11">
    <source>
        <dbReference type="ARBA" id="ARBA00022917"/>
    </source>
</evidence>
<comment type="similarity">
    <text evidence="4 17">Belongs to the SepSecS family.</text>
</comment>
<evidence type="ECO:0000256" key="18">
    <source>
        <dbReference type="PIRSR" id="PIRSR017689-1"/>
    </source>
</evidence>
<evidence type="ECO:0000256" key="1">
    <source>
        <dbReference type="ARBA" id="ARBA00001933"/>
    </source>
</evidence>
<evidence type="ECO:0000256" key="16">
    <source>
        <dbReference type="ARBA" id="ARBA00048808"/>
    </source>
</evidence>
<dbReference type="InterPro" id="IPR015421">
    <property type="entry name" value="PyrdxlP-dep_Trfase_major"/>
</dbReference>
<evidence type="ECO:0000256" key="10">
    <source>
        <dbReference type="ARBA" id="ARBA00022898"/>
    </source>
</evidence>
<reference evidence="21" key="1">
    <citation type="submission" date="2010-04" db="EMBL/GenBank/DDBJ databases">
        <title>Complete sequence of Methanocaldococcus infernus ME.</title>
        <authorList>
            <consortium name="US DOE Joint Genome Institute"/>
            <person name="Lucas S."/>
            <person name="Copeland A."/>
            <person name="Lapidus A."/>
            <person name="Cheng J.-F."/>
            <person name="Bruce D."/>
            <person name="Goodwin L."/>
            <person name="Pitluck S."/>
            <person name="Munk A.C."/>
            <person name="Detter J.C."/>
            <person name="Han C."/>
            <person name="Tapia R."/>
            <person name="Land M."/>
            <person name="Hauser L."/>
            <person name="Kyrpides N."/>
            <person name="Mikhailova N."/>
            <person name="Sieprawska-Lupa M."/>
            <person name="Whitman W.B."/>
            <person name="Woyke T."/>
        </authorList>
    </citation>
    <scope>NUCLEOTIDE SEQUENCE [LARGE SCALE GENOMIC DNA]</scope>
    <source>
        <strain evidence="21">ME</strain>
    </source>
</reference>
<evidence type="ECO:0000256" key="19">
    <source>
        <dbReference type="PIRSR" id="PIRSR017689-50"/>
    </source>
</evidence>
<dbReference type="GO" id="GO:0001514">
    <property type="term" value="P:selenocysteine incorporation"/>
    <property type="evidence" value="ECO:0007669"/>
    <property type="project" value="TreeGrafter"/>
</dbReference>
<proteinExistence type="inferred from homology"/>
<keyword evidence="10 17" id="KW-0663">Pyridoxal phosphate</keyword>
<comment type="function">
    <text evidence="2 17">Converts O-phosphoseryl-tRNA(Sec) to selenocysteinyl-tRNA(Sec) required for selenoprotein biosynthesis.</text>
</comment>
<dbReference type="PANTHER" id="PTHR12944:SF2">
    <property type="entry name" value="O-PHOSPHOSERYL-TRNA(SEC) SELENIUM TRANSFERASE"/>
    <property type="match status" value="1"/>
</dbReference>
<protein>
    <recommendedName>
        <fullName evidence="6 17">O-phosphoseryl-tRNA(Sec) selenium transferase</fullName>
        <ecNumber evidence="5 17">2.9.1.2</ecNumber>
    </recommendedName>
    <alternativeName>
        <fullName evidence="13 17">Selenocysteine synthase</fullName>
    </alternativeName>
    <alternativeName>
        <fullName evidence="14 17">Selenocysteinyl-tRNA(Sec) synthase</fullName>
    </alternativeName>
    <alternativeName>
        <fullName evidence="15 17">Sep-tRNA:Sec-tRNA synthase</fullName>
    </alternativeName>
</protein>
<keyword evidence="11 17" id="KW-0648">Protein biosynthesis</keyword>
<dbReference type="STRING" id="573063.Metin_0661"/>
<dbReference type="GO" id="GO:0001717">
    <property type="term" value="P:conversion of seryl-tRNAsec to selenocys-tRNAsec"/>
    <property type="evidence" value="ECO:0007669"/>
    <property type="project" value="UniProtKB-UniRule"/>
</dbReference>
<comment type="pathway">
    <text evidence="3 17">Aminoacyl-tRNA biosynthesis; selenocysteinyl-tRNA(Sec) biosynthesis; selenocysteinyl-tRNA(Sec) from L-seryl-tRNA(Sec) (archaeal/eukaryal route): step 2/2.</text>
</comment>
<dbReference type="InterPro" id="IPR015424">
    <property type="entry name" value="PyrdxlP-dep_Trfase"/>
</dbReference>
<evidence type="ECO:0000256" key="2">
    <source>
        <dbReference type="ARBA" id="ARBA00002552"/>
    </source>
</evidence>
<feature type="modified residue" description="N6-(pyridoxal phosphate)lysine" evidence="19">
    <location>
        <position position="272"/>
    </location>
</feature>
<dbReference type="GO" id="GO:0000049">
    <property type="term" value="F:tRNA binding"/>
    <property type="evidence" value="ECO:0007669"/>
    <property type="project" value="UniProtKB-UniRule"/>
</dbReference>
<keyword evidence="9 17" id="KW-0694">RNA-binding</keyword>
<feature type="binding site" evidence="18">
    <location>
        <position position="94"/>
    </location>
    <ligand>
        <name>substrate</name>
    </ligand>
</feature>
<dbReference type="HOGENOM" id="CLU_022508_0_0_2"/>
<evidence type="ECO:0000313" key="21">
    <source>
        <dbReference type="EMBL" id="ADG13330.1"/>
    </source>
</evidence>
<keyword evidence="12 17" id="KW-0711">Selenium</keyword>
<evidence type="ECO:0000256" key="8">
    <source>
        <dbReference type="ARBA" id="ARBA00022679"/>
    </source>
</evidence>
<dbReference type="Gene3D" id="3.40.640.10">
    <property type="entry name" value="Type I PLP-dependent aspartate aminotransferase-like (Major domain)"/>
    <property type="match status" value="1"/>
</dbReference>
<evidence type="ECO:0000256" key="17">
    <source>
        <dbReference type="PIRNR" id="PIRNR017689"/>
    </source>
</evidence>
<keyword evidence="20" id="KW-0175">Coiled coil</keyword>
<dbReference type="EMBL" id="CP002009">
    <property type="protein sequence ID" value="ADG13330.1"/>
    <property type="molecule type" value="Genomic_DNA"/>
</dbReference>
<comment type="catalytic activity">
    <reaction evidence="16 17">
        <text>O-phospho-L-seryl-tRNA(Sec) + selenophosphate + H2O = L-selenocysteinyl-tRNA(Sec) + 2 phosphate</text>
        <dbReference type="Rhea" id="RHEA:25041"/>
        <dbReference type="Rhea" id="RHEA-COMP:9743"/>
        <dbReference type="Rhea" id="RHEA-COMP:9947"/>
        <dbReference type="ChEBI" id="CHEBI:15377"/>
        <dbReference type="ChEBI" id="CHEBI:16144"/>
        <dbReference type="ChEBI" id="CHEBI:43474"/>
        <dbReference type="ChEBI" id="CHEBI:78551"/>
        <dbReference type="ChEBI" id="CHEBI:78573"/>
        <dbReference type="EC" id="2.9.1.2"/>
    </reaction>
</comment>
<feature type="binding site" evidence="18">
    <location>
        <position position="72"/>
    </location>
    <ligand>
        <name>pyridoxal 5'-phosphate</name>
        <dbReference type="ChEBI" id="CHEBI:597326"/>
    </ligand>
</feature>
<name>D5VRX7_METIM</name>
<evidence type="ECO:0000256" key="20">
    <source>
        <dbReference type="SAM" id="Coils"/>
    </source>
</evidence>
<dbReference type="Proteomes" id="UP000002061">
    <property type="component" value="Chromosome"/>
</dbReference>
<keyword evidence="7 17" id="KW-0820">tRNA-binding</keyword>
<feature type="binding site" evidence="18">
    <location>
        <position position="102"/>
    </location>
    <ligand>
        <name>substrate</name>
    </ligand>
</feature>
<evidence type="ECO:0000256" key="3">
    <source>
        <dbReference type="ARBA" id="ARBA00004822"/>
    </source>
</evidence>
<evidence type="ECO:0000256" key="5">
    <source>
        <dbReference type="ARBA" id="ARBA00012464"/>
    </source>
</evidence>
<evidence type="ECO:0000256" key="14">
    <source>
        <dbReference type="ARBA" id="ARBA00032048"/>
    </source>
</evidence>
<dbReference type="InterPro" id="IPR008829">
    <property type="entry name" value="SepSecS/SepCysS"/>
</dbReference>
<evidence type="ECO:0000256" key="12">
    <source>
        <dbReference type="ARBA" id="ARBA00023266"/>
    </source>
</evidence>
<dbReference type="Pfam" id="PF05889">
    <property type="entry name" value="SepSecS"/>
    <property type="match status" value="1"/>
</dbReference>
<dbReference type="PIRSF" id="PIRSF017689">
    <property type="entry name" value="SepSecS"/>
    <property type="match status" value="1"/>
</dbReference>
<feature type="binding site" evidence="18">
    <location>
        <position position="260"/>
    </location>
    <ligand>
        <name>tRNA</name>
        <dbReference type="ChEBI" id="CHEBI:17843"/>
    </ligand>
</feature>
<evidence type="ECO:0000256" key="6">
    <source>
        <dbReference type="ARBA" id="ARBA00021963"/>
    </source>
</evidence>
<organism evidence="21 22">
    <name type="scientific">Methanocaldococcus infernus (strain DSM 11812 / JCM 15783 / ME)</name>
    <dbReference type="NCBI Taxonomy" id="573063"/>
    <lineage>
        <taxon>Archaea</taxon>
        <taxon>Methanobacteriati</taxon>
        <taxon>Methanobacteriota</taxon>
        <taxon>Methanomada group</taxon>
        <taxon>Methanococci</taxon>
        <taxon>Methanococcales</taxon>
        <taxon>Methanocaldococcaceae</taxon>
        <taxon>Methanocaldococcus</taxon>
    </lineage>
</organism>
<dbReference type="EC" id="2.9.1.2" evidence="5 17"/>
<dbReference type="GO" id="GO:0098621">
    <property type="term" value="F:O-phosphoseryl-tRNA(Sec) selenium transferase activity"/>
    <property type="evidence" value="ECO:0007669"/>
    <property type="project" value="UniProtKB-EC"/>
</dbReference>
<dbReference type="UniPathway" id="UPA00906">
    <property type="reaction ID" value="UER00898"/>
</dbReference>
<evidence type="ECO:0000256" key="4">
    <source>
        <dbReference type="ARBA" id="ARBA00007037"/>
    </source>
</evidence>
<dbReference type="SUPFAM" id="SSF53383">
    <property type="entry name" value="PLP-dependent transferases"/>
    <property type="match status" value="1"/>
</dbReference>
<feature type="binding site" evidence="18">
    <location>
        <position position="301"/>
    </location>
    <ligand>
        <name>substrate</name>
    </ligand>
</feature>
<sequence length="429" mass="48596">MIFMNFSNFIPEHMERRGKIVLEENLRIIERVLEQRSVPEEGIKEELIELLLTKLSLMDTDKDPRAIRIGEREARVWSKLQERSVFYFNHGVGRSGNLIDPQPKAPGASIMYKLTNQLLTSFLKKLGLKVKAFATPVATGLSLSLCLSALRRKYGIREVIYPFAGHKSPIKAISLAGLRMRLVETKIFGDTVKAPVEDIEKAIKKDRCAVLSTLTFFPPREEDLVEIAKLCEEEGVPHIVNGAYAIQNNFYLDKLKKALKYRVDAIVSSTDKNLFTPIGGGIIYSKDEKFLKEISLSYPGRASANPIVNTLISLLAIGFKRYKELMKEQKESKELLDKLLTELAEEKNEKLLEVKNPIASAITTKKDPIELAGKLYNLRVTGPRGVRKDDKFGTSYLGVYKYNYIVINASIGVRRDDIYKVVEKLREVI</sequence>
<evidence type="ECO:0000256" key="9">
    <source>
        <dbReference type="ARBA" id="ARBA00022884"/>
    </source>
</evidence>
<dbReference type="AlphaFoldDB" id="D5VRX7"/>
<dbReference type="eggNOG" id="arCOG00119">
    <property type="taxonomic scope" value="Archaea"/>
</dbReference>
<keyword evidence="22" id="KW-1185">Reference proteome</keyword>
<feature type="binding site" evidence="18">
    <location>
        <position position="95"/>
    </location>
    <ligand>
        <name>substrate</name>
    </ligand>
</feature>
<comment type="cofactor">
    <cofactor evidence="1 17 19">
        <name>pyridoxal 5'-phosphate</name>
        <dbReference type="ChEBI" id="CHEBI:597326"/>
    </cofactor>
</comment>
<evidence type="ECO:0000256" key="15">
    <source>
        <dbReference type="ARBA" id="ARBA00032693"/>
    </source>
</evidence>
<dbReference type="KEGG" id="mif:Metin_0661"/>
<dbReference type="PANTHER" id="PTHR12944">
    <property type="entry name" value="SOLUBLE LIVER ANTIGEN/LIVER PANCREAS ANTIGEN"/>
    <property type="match status" value="1"/>
</dbReference>
<gene>
    <name evidence="21" type="ordered locus">Metin_0661</name>
</gene>
<evidence type="ECO:0000256" key="7">
    <source>
        <dbReference type="ARBA" id="ARBA00022555"/>
    </source>
</evidence>
<feature type="coiled-coil region" evidence="20">
    <location>
        <begin position="322"/>
        <end position="349"/>
    </location>
</feature>
<dbReference type="NCBIfam" id="TIGR03531">
    <property type="entry name" value="selenium_SpcS"/>
    <property type="match status" value="1"/>
</dbReference>
<feature type="site" description="May act as a substrate filter by repelling compounds with a negatively charged alpha-carboxylate" evidence="19">
    <location>
        <position position="71"/>
    </location>
</feature>
<keyword evidence="8 17" id="KW-0808">Transferase</keyword>